<sequence>MSTENTSNTGYDAKIKPRHHHCLIDDEAEVSGEESSSEYGFRDGDAAPGTFPQFMQLPPELRHQIWHFYCPDLIVKARVLPFMIWPGSIIPDRQNNSSVSGHDALADQTRNLRATLSTHRESRSIAMRNYPDELVMDAASGTSIVRFRKETDIILLKELSTNVTSSVPDFGRIKQNLAVETVVDSEDQHEEEDLLLKALPALKGLFHNLRRLFSYYHTKSWLPSRGDWCTFEYIQWYMVNTYCGRKPGLDEHTGILFCWPDLDTYQDIVRSVMLGICSLKTMDKAGVEFWPLVGFDSEISVEVYDMMRRQSYPSSAKGDDSSDSDEYDSEAIDHDSDVIDHDEVMELLASSKLHKRKSIVVDTDVEEEDSMGHDDGVRSPNKRAILSCSILGFDEKDEEEVEVLQPDKTR</sequence>
<protein>
    <recommendedName>
        <fullName evidence="2">2EXR domain-containing protein</fullName>
    </recommendedName>
</protein>
<dbReference type="OrthoDB" id="3501032at2759"/>
<organism evidence="3 4">
    <name type="scientific">Claviceps arundinis</name>
    <dbReference type="NCBI Taxonomy" id="1623583"/>
    <lineage>
        <taxon>Eukaryota</taxon>
        <taxon>Fungi</taxon>
        <taxon>Dikarya</taxon>
        <taxon>Ascomycota</taxon>
        <taxon>Pezizomycotina</taxon>
        <taxon>Sordariomycetes</taxon>
        <taxon>Hypocreomycetidae</taxon>
        <taxon>Hypocreales</taxon>
        <taxon>Clavicipitaceae</taxon>
        <taxon>Claviceps</taxon>
    </lineage>
</organism>
<evidence type="ECO:0000313" key="4">
    <source>
        <dbReference type="Proteomes" id="UP000784919"/>
    </source>
</evidence>
<dbReference type="Proteomes" id="UP000784919">
    <property type="component" value="Unassembled WGS sequence"/>
</dbReference>
<reference evidence="3" key="1">
    <citation type="journal article" date="2020" name="bioRxiv">
        <title>Whole genome comparisons of ergot fungi reveals the divergence and evolution of species within the genus Claviceps are the result of varying mechanisms driving genome evolution and host range expansion.</title>
        <authorList>
            <person name="Wyka S.A."/>
            <person name="Mondo S.J."/>
            <person name="Liu M."/>
            <person name="Dettman J."/>
            <person name="Nalam V."/>
            <person name="Broders K.D."/>
        </authorList>
    </citation>
    <scope>NUCLEOTIDE SEQUENCE</scope>
    <source>
        <strain evidence="3">CCC 1102</strain>
    </source>
</reference>
<comment type="caution">
    <text evidence="3">The sequence shown here is derived from an EMBL/GenBank/DDBJ whole genome shotgun (WGS) entry which is preliminary data.</text>
</comment>
<dbReference type="EMBL" id="SRPS01000022">
    <property type="protein sequence ID" value="KAG5975668.1"/>
    <property type="molecule type" value="Genomic_DNA"/>
</dbReference>
<feature type="compositionally biased region" description="Acidic residues" evidence="1">
    <location>
        <begin position="321"/>
        <end position="330"/>
    </location>
</feature>
<dbReference type="Pfam" id="PF20150">
    <property type="entry name" value="2EXR"/>
    <property type="match status" value="1"/>
</dbReference>
<evidence type="ECO:0000313" key="3">
    <source>
        <dbReference type="EMBL" id="KAG5975668.1"/>
    </source>
</evidence>
<proteinExistence type="predicted"/>
<evidence type="ECO:0000256" key="1">
    <source>
        <dbReference type="SAM" id="MobiDB-lite"/>
    </source>
</evidence>
<feature type="region of interest" description="Disordered" evidence="1">
    <location>
        <begin position="312"/>
        <end position="335"/>
    </location>
</feature>
<accession>A0A9P7MYF8</accession>
<gene>
    <name evidence="3" type="ORF">E4U56_003332</name>
</gene>
<name>A0A9P7MYF8_9HYPO</name>
<evidence type="ECO:0000259" key="2">
    <source>
        <dbReference type="Pfam" id="PF20150"/>
    </source>
</evidence>
<dbReference type="AlphaFoldDB" id="A0A9P7MYF8"/>
<feature type="domain" description="2EXR" evidence="2">
    <location>
        <begin position="51"/>
        <end position="154"/>
    </location>
</feature>
<dbReference type="InterPro" id="IPR045518">
    <property type="entry name" value="2EXR"/>
</dbReference>